<feature type="compositionally biased region" description="Acidic residues" evidence="1">
    <location>
        <begin position="334"/>
        <end position="359"/>
    </location>
</feature>
<dbReference type="STRING" id="1227490.C479_00812"/>
<feature type="compositionally biased region" description="Polar residues" evidence="1">
    <location>
        <begin position="173"/>
        <end position="185"/>
    </location>
</feature>
<dbReference type="AlphaFoldDB" id="M0BT69"/>
<keyword evidence="2" id="KW-0812">Transmembrane</keyword>
<feature type="compositionally biased region" description="Low complexity" evidence="1">
    <location>
        <begin position="390"/>
        <end position="403"/>
    </location>
</feature>
<evidence type="ECO:0000256" key="1">
    <source>
        <dbReference type="SAM" id="MobiDB-lite"/>
    </source>
</evidence>
<comment type="caution">
    <text evidence="3">The sequence shown here is derived from an EMBL/GenBank/DDBJ whole genome shotgun (WGS) entry which is preliminary data.</text>
</comment>
<feature type="region of interest" description="Disordered" evidence="1">
    <location>
        <begin position="105"/>
        <end position="568"/>
    </location>
</feature>
<dbReference type="EMBL" id="AOIQ01000003">
    <property type="protein sequence ID" value="ELZ14226.1"/>
    <property type="molecule type" value="Genomic_DNA"/>
</dbReference>
<feature type="compositionally biased region" description="Gly residues" evidence="1">
    <location>
        <begin position="109"/>
        <end position="131"/>
    </location>
</feature>
<sequence length="648" mass="68205">MEIAVQTDTGENPVERHEYGRLERRFRARYGNKHYTSNGRFQYRIQMVAVDAQILGGVAVTVLLALLFFGVVVLWDVALAIRGVADKIDKLEDTVDDDLTEMERAVSGASGGGGPQVHLSGGGTITSGGSSGAQAGPHPSSRPDNPAGDPATDRRSPRTERTHSEHADVTRADASSTASDQSEPSDATERESHGRTDAERQRSRQSVGADPTPVRSAAETAAWSDAEEVANAETGSADEGSTASTDGTPNRGDSTPNSGRFITSPDRTPWYRTRIDWDAVVDGRSPIAGELEAGNVEPTPTDTDGDETDPSDEPIVVDPDGAATTEATPRDSQEANDWDDDASGESDGTDGLEAEDDRTDEPSSPDGNAEASPKDDADTKIDAAGERADSASSTAESSTSGEAESAETSDSETETLDSITTEPAKTETDGDDVDVIGTGGDDVGEDDFDFGATGTDESHPATDEIEPSDDEAAAEESTTAVEPVPSESDTVEAVDGEADDQLDEAEATDAQSGEIDETPDMEFTFEEFSPDDTSEPSLTVDDAVEAVNESNPSLSRSAHGVTSSAEKDDDGVVLVYDLETADAGQSTKRLLTYQLQSFANESDVDVDVSVAGNRIVVDIPDAEGTDVSQWEAAIVEVIDRTLYLSDSN</sequence>
<evidence type="ECO:0000313" key="4">
    <source>
        <dbReference type="Proteomes" id="UP000011560"/>
    </source>
</evidence>
<keyword evidence="4" id="KW-1185">Reference proteome</keyword>
<keyword evidence="2" id="KW-0472">Membrane</keyword>
<dbReference type="Proteomes" id="UP000011560">
    <property type="component" value="Unassembled WGS sequence"/>
</dbReference>
<feature type="compositionally biased region" description="Acidic residues" evidence="1">
    <location>
        <begin position="404"/>
        <end position="415"/>
    </location>
</feature>
<feature type="compositionally biased region" description="Acidic residues" evidence="1">
    <location>
        <begin position="489"/>
        <end position="507"/>
    </location>
</feature>
<organism evidence="3 4">
    <name type="scientific">Halovivax asiaticus JCM 14624</name>
    <dbReference type="NCBI Taxonomy" id="1227490"/>
    <lineage>
        <taxon>Archaea</taxon>
        <taxon>Methanobacteriati</taxon>
        <taxon>Methanobacteriota</taxon>
        <taxon>Stenosarchaea group</taxon>
        <taxon>Halobacteria</taxon>
        <taxon>Halobacteriales</taxon>
        <taxon>Natrialbaceae</taxon>
        <taxon>Halovivax</taxon>
    </lineage>
</organism>
<feature type="compositionally biased region" description="Acidic residues" evidence="1">
    <location>
        <begin position="463"/>
        <end position="474"/>
    </location>
</feature>
<gene>
    <name evidence="3" type="ORF">C479_00812</name>
</gene>
<feature type="compositionally biased region" description="Polar residues" evidence="1">
    <location>
        <begin position="239"/>
        <end position="261"/>
    </location>
</feature>
<protein>
    <submittedName>
        <fullName evidence="3">ATPase AAA</fullName>
    </submittedName>
</protein>
<feature type="compositionally biased region" description="Basic and acidic residues" evidence="1">
    <location>
        <begin position="151"/>
        <end position="171"/>
    </location>
</feature>
<proteinExistence type="predicted"/>
<name>M0BT69_9EURY</name>
<keyword evidence="2" id="KW-1133">Transmembrane helix</keyword>
<feature type="compositionally biased region" description="Acidic residues" evidence="1">
    <location>
        <begin position="303"/>
        <end position="312"/>
    </location>
</feature>
<accession>M0BT69</accession>
<feature type="compositionally biased region" description="Basic and acidic residues" evidence="1">
    <location>
        <begin position="372"/>
        <end position="389"/>
    </location>
</feature>
<feature type="compositionally biased region" description="Basic and acidic residues" evidence="1">
    <location>
        <begin position="187"/>
        <end position="202"/>
    </location>
</feature>
<feature type="compositionally biased region" description="Acidic residues" evidence="1">
    <location>
        <begin position="514"/>
        <end position="534"/>
    </location>
</feature>
<feature type="compositionally biased region" description="Polar residues" evidence="1">
    <location>
        <begin position="548"/>
        <end position="564"/>
    </location>
</feature>
<feature type="compositionally biased region" description="Low complexity" evidence="1">
    <location>
        <begin position="475"/>
        <end position="484"/>
    </location>
</feature>
<reference evidence="3 4" key="1">
    <citation type="journal article" date="2014" name="PLoS Genet.">
        <title>Phylogenetically driven sequencing of extremely halophilic archaea reveals strategies for static and dynamic osmo-response.</title>
        <authorList>
            <person name="Becker E.A."/>
            <person name="Seitzer P.M."/>
            <person name="Tritt A."/>
            <person name="Larsen D."/>
            <person name="Krusor M."/>
            <person name="Yao A.I."/>
            <person name="Wu D."/>
            <person name="Madern D."/>
            <person name="Eisen J.A."/>
            <person name="Darling A.E."/>
            <person name="Facciotti M.T."/>
        </authorList>
    </citation>
    <scope>NUCLEOTIDE SEQUENCE [LARGE SCALE GENOMIC DNA]</scope>
    <source>
        <strain evidence="3 4">JCM 14624</strain>
    </source>
</reference>
<evidence type="ECO:0000256" key="2">
    <source>
        <dbReference type="SAM" id="Phobius"/>
    </source>
</evidence>
<evidence type="ECO:0000313" key="3">
    <source>
        <dbReference type="EMBL" id="ELZ14226.1"/>
    </source>
</evidence>
<feature type="transmembrane region" description="Helical" evidence="2">
    <location>
        <begin position="54"/>
        <end position="75"/>
    </location>
</feature>